<dbReference type="PANTHER" id="PTHR43233">
    <property type="entry name" value="FAMILY N-ACETYLTRANSFERASE, PUTATIVE (AFU_ORTHOLOGUE AFUA_6G03350)-RELATED"/>
    <property type="match status" value="1"/>
</dbReference>
<dbReference type="InterPro" id="IPR016181">
    <property type="entry name" value="Acyl_CoA_acyltransferase"/>
</dbReference>
<feature type="domain" description="N-acetyltransferase" evidence="1">
    <location>
        <begin position="5"/>
        <end position="139"/>
    </location>
</feature>
<accession>A0ABS9H018</accession>
<dbReference type="RefSeq" id="WP_236334724.1">
    <property type="nucleotide sequence ID" value="NZ_JAKIJS010000001.1"/>
</dbReference>
<comment type="caution">
    <text evidence="2">The sequence shown here is derived from an EMBL/GenBank/DDBJ whole genome shotgun (WGS) entry which is preliminary data.</text>
</comment>
<name>A0ABS9H018_9BACL</name>
<dbReference type="Proteomes" id="UP001649381">
    <property type="component" value="Unassembled WGS sequence"/>
</dbReference>
<dbReference type="SUPFAM" id="SSF55729">
    <property type="entry name" value="Acyl-CoA N-acyltransferases (Nat)"/>
    <property type="match status" value="1"/>
</dbReference>
<organism evidence="2 3">
    <name type="scientific">Pseudalkalibacillus berkeleyi</name>
    <dbReference type="NCBI Taxonomy" id="1069813"/>
    <lineage>
        <taxon>Bacteria</taxon>
        <taxon>Bacillati</taxon>
        <taxon>Bacillota</taxon>
        <taxon>Bacilli</taxon>
        <taxon>Bacillales</taxon>
        <taxon>Fictibacillaceae</taxon>
        <taxon>Pseudalkalibacillus</taxon>
    </lineage>
</organism>
<dbReference type="PANTHER" id="PTHR43233:SF1">
    <property type="entry name" value="FAMILY N-ACETYLTRANSFERASE, PUTATIVE (AFU_ORTHOLOGUE AFUA_6G03350)-RELATED"/>
    <property type="match status" value="1"/>
</dbReference>
<dbReference type="Gene3D" id="3.40.630.30">
    <property type="match status" value="1"/>
</dbReference>
<sequence>MDGYTITTDLNKMDLVFVHSFLKEKSYWAKGIDFETVKESMNHSLCFGIFVEDTEEQVGFARVVTDYATFGYMADVFVVEAYRGRGLSKWLISEIMDHPDLQRLRRLMLVTKDAQGLYEQFGFEIYDNDDNGLMSIRRKAEDLYR</sequence>
<dbReference type="EMBL" id="JAKIJS010000001">
    <property type="protein sequence ID" value="MCF6138347.1"/>
    <property type="molecule type" value="Genomic_DNA"/>
</dbReference>
<evidence type="ECO:0000313" key="3">
    <source>
        <dbReference type="Proteomes" id="UP001649381"/>
    </source>
</evidence>
<reference evidence="2 3" key="1">
    <citation type="submission" date="2022-01" db="EMBL/GenBank/DDBJ databases">
        <title>Alkalihalobacillus sp. EGI L200015, a novel bacterium isolated from a salt lake sediment.</title>
        <authorList>
            <person name="Gao L."/>
            <person name="Fang B.-Z."/>
            <person name="Li W.-J."/>
        </authorList>
    </citation>
    <scope>NUCLEOTIDE SEQUENCE [LARGE SCALE GENOMIC DNA]</scope>
    <source>
        <strain evidence="2 3">KCTC 12718</strain>
    </source>
</reference>
<gene>
    <name evidence="2" type="ORF">L2716_11470</name>
</gene>
<proteinExistence type="predicted"/>
<dbReference type="Pfam" id="PF00583">
    <property type="entry name" value="Acetyltransf_1"/>
    <property type="match status" value="1"/>
</dbReference>
<evidence type="ECO:0000259" key="1">
    <source>
        <dbReference type="PROSITE" id="PS51186"/>
    </source>
</evidence>
<protein>
    <submittedName>
        <fullName evidence="2">GNAT family N-acetyltransferase</fullName>
    </submittedName>
</protein>
<dbReference type="InterPro" id="IPR053144">
    <property type="entry name" value="Acetyltransferase_Butenolide"/>
</dbReference>
<keyword evidence="3" id="KW-1185">Reference proteome</keyword>
<dbReference type="PROSITE" id="PS51186">
    <property type="entry name" value="GNAT"/>
    <property type="match status" value="1"/>
</dbReference>
<evidence type="ECO:0000313" key="2">
    <source>
        <dbReference type="EMBL" id="MCF6138347.1"/>
    </source>
</evidence>
<dbReference type="InterPro" id="IPR000182">
    <property type="entry name" value="GNAT_dom"/>
</dbReference>
<dbReference type="CDD" id="cd04301">
    <property type="entry name" value="NAT_SF"/>
    <property type="match status" value="1"/>
</dbReference>